<dbReference type="InterPro" id="IPR036388">
    <property type="entry name" value="WH-like_DNA-bd_sf"/>
</dbReference>
<evidence type="ECO:0000313" key="2">
    <source>
        <dbReference type="Proteomes" id="UP000681027"/>
    </source>
</evidence>
<dbReference type="Proteomes" id="UP000681027">
    <property type="component" value="Unassembled WGS sequence"/>
</dbReference>
<dbReference type="InterPro" id="IPR036390">
    <property type="entry name" value="WH_DNA-bd_sf"/>
</dbReference>
<evidence type="ECO:0000313" key="1">
    <source>
        <dbReference type="EMBL" id="MBS4190787.1"/>
    </source>
</evidence>
<dbReference type="SUPFAM" id="SSF46785">
    <property type="entry name" value="Winged helix' DNA-binding domain"/>
    <property type="match status" value="1"/>
</dbReference>
<proteinExistence type="predicted"/>
<organism evidence="1 2">
    <name type="scientific">Cytobacillus citreus</name>
    <dbReference type="NCBI Taxonomy" id="2833586"/>
    <lineage>
        <taxon>Bacteria</taxon>
        <taxon>Bacillati</taxon>
        <taxon>Bacillota</taxon>
        <taxon>Bacilli</taxon>
        <taxon>Bacillales</taxon>
        <taxon>Bacillaceae</taxon>
        <taxon>Cytobacillus</taxon>
    </lineage>
</organism>
<sequence length="177" mass="20226">MKEKIIFCDIFIKIRTCELNQYPYLSVEIFLKDFDRQTANFIQISKIKEVAVDEKISLFIAWVDYCNWAGGSGPLQNDRFSPLHFSTSLENNQLKEIAEKANLSAVTISRLVSLLEQNKNNNLTIHQLAEAFDISLRTSSRLLKQLHQSGLAKIVGEVQPPGRGRPRKIYNLLFPTT</sequence>
<dbReference type="EMBL" id="JAGYPM010000002">
    <property type="protein sequence ID" value="MBS4190787.1"/>
    <property type="molecule type" value="Genomic_DNA"/>
</dbReference>
<keyword evidence="2" id="KW-1185">Reference proteome</keyword>
<dbReference type="Gene3D" id="1.10.10.10">
    <property type="entry name" value="Winged helix-like DNA-binding domain superfamily/Winged helix DNA-binding domain"/>
    <property type="match status" value="1"/>
</dbReference>
<protein>
    <submittedName>
        <fullName evidence="1">HTH domain-containing protein</fullName>
    </submittedName>
</protein>
<gene>
    <name evidence="1" type="ORF">KHA94_11380</name>
</gene>
<name>A0ABS5NSI4_9BACI</name>
<comment type="caution">
    <text evidence="1">The sequence shown here is derived from an EMBL/GenBank/DDBJ whole genome shotgun (WGS) entry which is preliminary data.</text>
</comment>
<reference evidence="1 2" key="1">
    <citation type="submission" date="2021-05" db="EMBL/GenBank/DDBJ databases">
        <title>Novel Bacillus species.</title>
        <authorList>
            <person name="Liu G."/>
        </authorList>
    </citation>
    <scope>NUCLEOTIDE SEQUENCE [LARGE SCALE GENOMIC DNA]</scope>
    <source>
        <strain evidence="1 2">FJAT-49705</strain>
    </source>
</reference>
<dbReference type="RefSeq" id="WP_213102204.1">
    <property type="nucleotide sequence ID" value="NZ_JAGYPM010000002.1"/>
</dbReference>
<accession>A0ABS5NSI4</accession>